<dbReference type="InterPro" id="IPR038770">
    <property type="entry name" value="Na+/solute_symporter_sf"/>
</dbReference>
<feature type="transmembrane region" description="Helical" evidence="1">
    <location>
        <begin position="198"/>
        <end position="218"/>
    </location>
</feature>
<reference evidence="2 3" key="1">
    <citation type="submission" date="2019-03" db="EMBL/GenBank/DDBJ databases">
        <title>Genomic Encyclopedia of Archaeal and Bacterial Type Strains, Phase II (KMG-II): from individual species to whole genera.</title>
        <authorList>
            <person name="Goeker M."/>
        </authorList>
    </citation>
    <scope>NUCLEOTIDE SEQUENCE [LARGE SCALE GENOMIC DNA]</scope>
    <source>
        <strain evidence="2 3">DSM 29467</strain>
    </source>
</reference>
<keyword evidence="1" id="KW-1133">Transmembrane helix</keyword>
<comment type="caution">
    <text evidence="2">The sequence shown here is derived from an EMBL/GenBank/DDBJ whole genome shotgun (WGS) entry which is preliminary data.</text>
</comment>
<dbReference type="EMBL" id="SOBH01000004">
    <property type="protein sequence ID" value="TDT73316.1"/>
    <property type="molecule type" value="Genomic_DNA"/>
</dbReference>
<feature type="transmembrane region" description="Helical" evidence="1">
    <location>
        <begin position="19"/>
        <end position="35"/>
    </location>
</feature>
<sequence>MEGNTLLTVLRALARHGRYALVAGLLAGFLLPDLAARLKPWLPQLVVLLLFLTAVRIGPNGAMKGLSNIRPTLFVVLTFQLALPLVALAVSYLLGVSQSPYVLALVLVLAAPALSGSPNLSIMLGADPEPAFRLLVLGTALLPITMLPVFWLLPQLGDLPSAIIGAARMLGAIGVAISLGFALRAFALPNPSKEQTEAFDGAMTVALFVIVIGLMAALRPAFEQSPSEVLGWMALAFAVNIGMQFLTFLVLGRLDWGTEIVPFSIVSGNRNVAIFLVAMSPEAAEPLLIFLGCYQVPMYLTPILTRAFYHKV</sequence>
<keyword evidence="3" id="KW-1185">Reference proteome</keyword>
<dbReference type="RefSeq" id="WP_134016660.1">
    <property type="nucleotide sequence ID" value="NZ_SOBH01000004.1"/>
</dbReference>
<feature type="transmembrane region" description="Helical" evidence="1">
    <location>
        <begin position="134"/>
        <end position="153"/>
    </location>
</feature>
<keyword evidence="1" id="KW-0812">Transmembrane</keyword>
<dbReference type="Gene3D" id="1.20.1530.20">
    <property type="match status" value="1"/>
</dbReference>
<dbReference type="AlphaFoldDB" id="A0A4R7LFW5"/>
<name>A0A4R7LFW5_9RHOB</name>
<feature type="transmembrane region" description="Helical" evidence="1">
    <location>
        <begin position="41"/>
        <end position="59"/>
    </location>
</feature>
<dbReference type="OrthoDB" id="8477735at2"/>
<proteinExistence type="predicted"/>
<accession>A0A4R7LFW5</accession>
<dbReference type="Proteomes" id="UP000294563">
    <property type="component" value="Unassembled WGS sequence"/>
</dbReference>
<evidence type="ECO:0008006" key="4">
    <source>
        <dbReference type="Google" id="ProtNLM"/>
    </source>
</evidence>
<evidence type="ECO:0000313" key="3">
    <source>
        <dbReference type="Proteomes" id="UP000294563"/>
    </source>
</evidence>
<protein>
    <recommendedName>
        <fullName evidence="4">BASS family bile acid:Na+ symporter</fullName>
    </recommendedName>
</protein>
<feature type="transmembrane region" description="Helical" evidence="1">
    <location>
        <begin position="230"/>
        <end position="251"/>
    </location>
</feature>
<gene>
    <name evidence="2" type="ORF">BDE40_3503</name>
</gene>
<feature type="transmembrane region" description="Helical" evidence="1">
    <location>
        <begin position="159"/>
        <end position="186"/>
    </location>
</feature>
<evidence type="ECO:0000313" key="2">
    <source>
        <dbReference type="EMBL" id="TDT73316.1"/>
    </source>
</evidence>
<feature type="transmembrane region" description="Helical" evidence="1">
    <location>
        <begin position="71"/>
        <end position="95"/>
    </location>
</feature>
<keyword evidence="1" id="KW-0472">Membrane</keyword>
<evidence type="ECO:0000256" key="1">
    <source>
        <dbReference type="SAM" id="Phobius"/>
    </source>
</evidence>
<feature type="transmembrane region" description="Helical" evidence="1">
    <location>
        <begin position="287"/>
        <end position="309"/>
    </location>
</feature>
<organism evidence="2 3">
    <name type="scientific">Litoreibacter halocynthiae</name>
    <dbReference type="NCBI Taxonomy" id="1242689"/>
    <lineage>
        <taxon>Bacteria</taxon>
        <taxon>Pseudomonadati</taxon>
        <taxon>Pseudomonadota</taxon>
        <taxon>Alphaproteobacteria</taxon>
        <taxon>Rhodobacterales</taxon>
        <taxon>Roseobacteraceae</taxon>
        <taxon>Litoreibacter</taxon>
    </lineage>
</organism>